<keyword evidence="3" id="KW-1185">Reference proteome</keyword>
<dbReference type="AlphaFoldDB" id="A0A084VA44"/>
<reference evidence="2" key="2">
    <citation type="submission" date="2020-05" db="UniProtKB">
        <authorList>
            <consortium name="EnsemblMetazoa"/>
        </authorList>
    </citation>
    <scope>IDENTIFICATION</scope>
</reference>
<evidence type="ECO:0000313" key="1">
    <source>
        <dbReference type="EMBL" id="KFB34838.1"/>
    </source>
</evidence>
<dbReference type="EnsemblMetazoa" id="ASIC000355-RA">
    <property type="protein sequence ID" value="ASIC000355-PA"/>
    <property type="gene ID" value="ASIC000355"/>
</dbReference>
<organism evidence="1">
    <name type="scientific">Anopheles sinensis</name>
    <name type="common">Mosquito</name>
    <dbReference type="NCBI Taxonomy" id="74873"/>
    <lineage>
        <taxon>Eukaryota</taxon>
        <taxon>Metazoa</taxon>
        <taxon>Ecdysozoa</taxon>
        <taxon>Arthropoda</taxon>
        <taxon>Hexapoda</taxon>
        <taxon>Insecta</taxon>
        <taxon>Pterygota</taxon>
        <taxon>Neoptera</taxon>
        <taxon>Endopterygota</taxon>
        <taxon>Diptera</taxon>
        <taxon>Nematocera</taxon>
        <taxon>Culicoidea</taxon>
        <taxon>Culicidae</taxon>
        <taxon>Anophelinae</taxon>
        <taxon>Anopheles</taxon>
    </lineage>
</organism>
<reference evidence="1 3" key="1">
    <citation type="journal article" date="2014" name="BMC Genomics">
        <title>Genome sequence of Anopheles sinensis provides insight into genetics basis of mosquito competence for malaria parasites.</title>
        <authorList>
            <person name="Zhou D."/>
            <person name="Zhang D."/>
            <person name="Ding G."/>
            <person name="Shi L."/>
            <person name="Hou Q."/>
            <person name="Ye Y."/>
            <person name="Xu Y."/>
            <person name="Zhou H."/>
            <person name="Xiong C."/>
            <person name="Li S."/>
            <person name="Yu J."/>
            <person name="Hong S."/>
            <person name="Yu X."/>
            <person name="Zou P."/>
            <person name="Chen C."/>
            <person name="Chang X."/>
            <person name="Wang W."/>
            <person name="Lv Y."/>
            <person name="Sun Y."/>
            <person name="Ma L."/>
            <person name="Shen B."/>
            <person name="Zhu C."/>
        </authorList>
    </citation>
    <scope>NUCLEOTIDE SEQUENCE [LARGE SCALE GENOMIC DNA]</scope>
</reference>
<protein>
    <submittedName>
        <fullName evidence="1 2">Uncharacterized protein</fullName>
    </submittedName>
</protein>
<sequence length="57" mass="6546">MGPWIYERKTNLGPYPEAVEVDAWINVLGVSAFMGRQKSRPTMTNLVVTQEEEYVDE</sequence>
<dbReference type="VEuPathDB" id="VectorBase:ASIC000355"/>
<accession>A0A084VA44</accession>
<proteinExistence type="predicted"/>
<evidence type="ECO:0000313" key="3">
    <source>
        <dbReference type="Proteomes" id="UP000030765"/>
    </source>
</evidence>
<evidence type="ECO:0000313" key="2">
    <source>
        <dbReference type="EnsemblMetazoa" id="ASIC000355-PA"/>
    </source>
</evidence>
<name>A0A084VA44_ANOSI</name>
<dbReference type="Proteomes" id="UP000030765">
    <property type="component" value="Unassembled WGS sequence"/>
</dbReference>
<dbReference type="EMBL" id="ATLV01001700">
    <property type="status" value="NOT_ANNOTATED_CDS"/>
    <property type="molecule type" value="Genomic_DNA"/>
</dbReference>
<dbReference type="EMBL" id="KE523993">
    <property type="protein sequence ID" value="KFB34838.1"/>
    <property type="molecule type" value="Genomic_DNA"/>
</dbReference>
<gene>
    <name evidence="1" type="ORF">ZHAS_00000355</name>
</gene>